<dbReference type="PRINTS" id="PR00251">
    <property type="entry name" value="BACTRLOPSIN"/>
</dbReference>
<dbReference type="GO" id="GO:0007602">
    <property type="term" value="P:phototransduction"/>
    <property type="evidence" value="ECO:0007669"/>
    <property type="project" value="UniProtKB-KW"/>
</dbReference>
<dbReference type="Proteomes" id="UP000033140">
    <property type="component" value="Unassembled WGS sequence"/>
</dbReference>
<dbReference type="GO" id="GO:0005216">
    <property type="term" value="F:monoatomic ion channel activity"/>
    <property type="evidence" value="ECO:0007669"/>
    <property type="project" value="InterPro"/>
</dbReference>
<feature type="transmembrane region" description="Helical" evidence="11">
    <location>
        <begin position="61"/>
        <end position="80"/>
    </location>
</feature>
<feature type="transmembrane region" description="Helical" evidence="11">
    <location>
        <begin position="232"/>
        <end position="250"/>
    </location>
</feature>
<evidence type="ECO:0000256" key="7">
    <source>
        <dbReference type="ARBA" id="ARBA00022989"/>
    </source>
</evidence>
<evidence type="ECO:0000256" key="11">
    <source>
        <dbReference type="SAM" id="Phobius"/>
    </source>
</evidence>
<dbReference type="SUPFAM" id="SSF81321">
    <property type="entry name" value="Family A G protein-coupled receptor-like"/>
    <property type="match status" value="1"/>
</dbReference>
<dbReference type="AlphaFoldDB" id="A0A0E9NKB4"/>
<reference evidence="12 13" key="3">
    <citation type="journal article" date="2015" name="Genome Announc.">
        <title>Draft Genome Sequence of the Archiascomycetous Yeast Saitoella complicata.</title>
        <authorList>
            <person name="Yamauchi K."/>
            <person name="Kondo S."/>
            <person name="Hamamoto M."/>
            <person name="Takahashi Y."/>
            <person name="Ogura Y."/>
            <person name="Hayashi T."/>
            <person name="Nishida H."/>
        </authorList>
    </citation>
    <scope>NUCLEOTIDE SEQUENCE [LARGE SCALE GENOMIC DNA]</scope>
    <source>
        <strain evidence="12 13">NRRL Y-17804</strain>
    </source>
</reference>
<reference evidence="12 13" key="2">
    <citation type="journal article" date="2014" name="J. Gen. Appl. Microbiol.">
        <title>The early diverging ascomycetous budding yeast Saitoella complicata has three histone deacetylases belonging to the Clr6, Hos2, and Rpd3 lineages.</title>
        <authorList>
            <person name="Nishida H."/>
            <person name="Matsumoto T."/>
            <person name="Kondo S."/>
            <person name="Hamamoto M."/>
            <person name="Yoshikawa H."/>
        </authorList>
    </citation>
    <scope>NUCLEOTIDE SEQUENCE [LARGE SCALE GENOMIC DNA]</scope>
    <source>
        <strain evidence="12 13">NRRL Y-17804</strain>
    </source>
</reference>
<accession>A0A0E9NKB4</accession>
<comment type="similarity">
    <text evidence="2">Belongs to the archaeal/bacterial/fungal opsin family.</text>
</comment>
<dbReference type="SMART" id="SM01021">
    <property type="entry name" value="Bac_rhodopsin"/>
    <property type="match status" value="1"/>
</dbReference>
<feature type="transmembrane region" description="Helical" evidence="11">
    <location>
        <begin position="89"/>
        <end position="108"/>
    </location>
</feature>
<evidence type="ECO:0000313" key="13">
    <source>
        <dbReference type="Proteomes" id="UP000033140"/>
    </source>
</evidence>
<evidence type="ECO:0000256" key="9">
    <source>
        <dbReference type="ARBA" id="ARBA00023136"/>
    </source>
</evidence>
<dbReference type="EMBL" id="BACD03000031">
    <property type="protein sequence ID" value="GAO50248.1"/>
    <property type="molecule type" value="Genomic_DNA"/>
</dbReference>
<keyword evidence="5 11" id="KW-0812">Transmembrane</keyword>
<evidence type="ECO:0000256" key="3">
    <source>
        <dbReference type="ARBA" id="ARBA00022543"/>
    </source>
</evidence>
<keyword evidence="6" id="KW-0681">Retinal protein</keyword>
<keyword evidence="13" id="KW-1185">Reference proteome</keyword>
<keyword evidence="4" id="KW-0716">Sensory transduction</keyword>
<dbReference type="CDD" id="cd15028">
    <property type="entry name" value="7tm_Opsin-1_euk"/>
    <property type="match status" value="1"/>
</dbReference>
<organism evidence="12 13">
    <name type="scientific">Saitoella complicata (strain BCRC 22490 / CBS 7301 / JCM 7358 / NBRC 10748 / NRRL Y-17804)</name>
    <dbReference type="NCBI Taxonomy" id="698492"/>
    <lineage>
        <taxon>Eukaryota</taxon>
        <taxon>Fungi</taxon>
        <taxon>Dikarya</taxon>
        <taxon>Ascomycota</taxon>
        <taxon>Taphrinomycotina</taxon>
        <taxon>Taphrinomycotina incertae sedis</taxon>
        <taxon>Saitoella</taxon>
    </lineage>
</organism>
<evidence type="ECO:0000256" key="2">
    <source>
        <dbReference type="ARBA" id="ARBA00008130"/>
    </source>
</evidence>
<dbReference type="Gene3D" id="1.20.1070.10">
    <property type="entry name" value="Rhodopsin 7-helix transmembrane proteins"/>
    <property type="match status" value="1"/>
</dbReference>
<keyword evidence="3" id="KW-0600">Photoreceptor protein</keyword>
<protein>
    <recommendedName>
        <fullName evidence="14">Opsin</fullName>
    </recommendedName>
</protein>
<keyword evidence="9 11" id="KW-0472">Membrane</keyword>
<gene>
    <name evidence="12" type="ORF">G7K_4380-t1</name>
</gene>
<comment type="caution">
    <text evidence="12">The sequence shown here is derived from an EMBL/GenBank/DDBJ whole genome shotgun (WGS) entry which is preliminary data.</text>
</comment>
<dbReference type="GO" id="GO:0005886">
    <property type="term" value="C:plasma membrane"/>
    <property type="evidence" value="ECO:0007669"/>
    <property type="project" value="TreeGrafter"/>
</dbReference>
<dbReference type="PANTHER" id="PTHR28286">
    <property type="match status" value="1"/>
</dbReference>
<proteinExistence type="inferred from homology"/>
<dbReference type="PROSITE" id="PS00327">
    <property type="entry name" value="BACTERIAL_OPSIN_RET"/>
    <property type="match status" value="1"/>
</dbReference>
<comment type="subcellular location">
    <subcellularLocation>
        <location evidence="1">Membrane</location>
        <topology evidence="1">Multi-pass membrane protein</topology>
    </subcellularLocation>
</comment>
<reference evidence="12 13" key="1">
    <citation type="journal article" date="2011" name="J. Gen. Appl. Microbiol.">
        <title>Draft genome sequencing of the enigmatic yeast Saitoella complicata.</title>
        <authorList>
            <person name="Nishida H."/>
            <person name="Hamamoto M."/>
            <person name="Sugiyama J."/>
        </authorList>
    </citation>
    <scope>NUCLEOTIDE SEQUENCE [LARGE SCALE GENOMIC DNA]</scope>
    <source>
        <strain evidence="12 13">NRRL Y-17804</strain>
    </source>
</reference>
<evidence type="ECO:0000256" key="6">
    <source>
        <dbReference type="ARBA" id="ARBA00022925"/>
    </source>
</evidence>
<evidence type="ECO:0000256" key="5">
    <source>
        <dbReference type="ARBA" id="ARBA00022692"/>
    </source>
</evidence>
<keyword evidence="8" id="KW-0157">Chromophore</keyword>
<evidence type="ECO:0000256" key="10">
    <source>
        <dbReference type="ARBA" id="ARBA00023170"/>
    </source>
</evidence>
<dbReference type="InterPro" id="IPR018229">
    <property type="entry name" value="Rhodopsin_retinal_BS"/>
</dbReference>
<sequence>MPTATPPKVSGIPVVSRLSPSSVKEQISTMEEFLAPPAPGHRYPYPPNGTCESASHLGYSVFWATYAVFLLSSLFFIFLASRVEKSLRLFHYITTTVTLIAAVSYYAMATHSGSTCIPTPHDSADVHAYRQVFWARYVDWLFTTPLLLMDLAFLAGMGWVDIILLTTADQGMILLGLFAGLKSRRTGHGKARWGWFVMSLVLFLYVVGLLTTTARRHAKARGGRVRKIYDTLGFYAVSLWCAYPIVWALGEGTRKIGVDAEIIAYAVLDVMSKAVFGSILLIAHMRNPETSVPLTGYWNSLVPEGDSERARLLAEDDDEN</sequence>
<feature type="transmembrane region" description="Helical" evidence="11">
    <location>
        <begin position="162"/>
        <end position="181"/>
    </location>
</feature>
<keyword evidence="7 11" id="KW-1133">Transmembrane helix</keyword>
<name>A0A0E9NKB4_SAICN</name>
<evidence type="ECO:0000256" key="4">
    <source>
        <dbReference type="ARBA" id="ARBA00022606"/>
    </source>
</evidence>
<evidence type="ECO:0000256" key="1">
    <source>
        <dbReference type="ARBA" id="ARBA00004141"/>
    </source>
</evidence>
<feature type="transmembrane region" description="Helical" evidence="11">
    <location>
        <begin position="262"/>
        <end position="283"/>
    </location>
</feature>
<dbReference type="GO" id="GO:0009881">
    <property type="term" value="F:photoreceptor activity"/>
    <property type="evidence" value="ECO:0007669"/>
    <property type="project" value="UniProtKB-KW"/>
</dbReference>
<evidence type="ECO:0000313" key="12">
    <source>
        <dbReference type="EMBL" id="GAO50248.1"/>
    </source>
</evidence>
<dbReference type="PROSITE" id="PS00950">
    <property type="entry name" value="BACTERIAL_OPSIN_1"/>
    <property type="match status" value="1"/>
</dbReference>
<keyword evidence="10" id="KW-0675">Receptor</keyword>
<evidence type="ECO:0000256" key="8">
    <source>
        <dbReference type="ARBA" id="ARBA00022991"/>
    </source>
</evidence>
<dbReference type="PANTHER" id="PTHR28286:SF2">
    <property type="entry name" value="BACTERIORHODOPSIN _OPSIN, NOPA (EUROFUNG)"/>
    <property type="match status" value="1"/>
</dbReference>
<dbReference type="GO" id="GO:0005783">
    <property type="term" value="C:endoplasmic reticulum"/>
    <property type="evidence" value="ECO:0007669"/>
    <property type="project" value="TreeGrafter"/>
</dbReference>
<dbReference type="OMA" id="ILWTAYP"/>
<dbReference type="Pfam" id="PF01036">
    <property type="entry name" value="Bac_rhodopsin"/>
    <property type="match status" value="1"/>
</dbReference>
<evidence type="ECO:0008006" key="14">
    <source>
        <dbReference type="Google" id="ProtNLM"/>
    </source>
</evidence>
<feature type="transmembrane region" description="Helical" evidence="11">
    <location>
        <begin position="193"/>
        <end position="211"/>
    </location>
</feature>
<dbReference type="InterPro" id="IPR001425">
    <property type="entry name" value="Arc/bac/fun_rhodopsins"/>
</dbReference>